<dbReference type="EMBL" id="SPKJ01000003">
    <property type="protein sequence ID" value="MYZ46470.1"/>
    <property type="molecule type" value="Genomic_DNA"/>
</dbReference>
<protein>
    <submittedName>
        <fullName evidence="2">Phage portal protein</fullName>
    </submittedName>
</protein>
<dbReference type="Gene3D" id="3.40.140.120">
    <property type="match status" value="1"/>
</dbReference>
<dbReference type="OrthoDB" id="7592047at2"/>
<keyword evidence="3" id="KW-1185">Reference proteome</keyword>
<dbReference type="Gene3D" id="1.20.1270.210">
    <property type="match status" value="1"/>
</dbReference>
<dbReference type="Proteomes" id="UP000773614">
    <property type="component" value="Unassembled WGS sequence"/>
</dbReference>
<sequence>MELFGVSPSIAGPSVNPTTAVRVPAVAAAVGLISSTCGTLPAKVFMRSEDGGKEPDPSHPAYALIHDDANDWTSAAQFREALTRDALLHGGGFAFANIVNGRVVELLRLDPTRVQVLADMATGEPVYRVTEGRGHRDLDRRTVLHLPAPGGVAPIATAREAIGLALTLEQHAARLFANGARPSGIVSFPGNLSAEGATRAKTAWQAAHGGDKSGSTAVLDGGASFQSLALTSVDAQFAEMRQFQLGEIARAFRVPPVFLADYSRATWGNSEEMGRQLVTYTLLPWLRAWEAAYRRVLLTPEERDTYSVEFVVDDLLRGDTKTRAEAYTKLRASGSVTANEVRRWENLPAHPDGDTLASPYTTSNTNTGAPADA</sequence>
<dbReference type="AlphaFoldDB" id="A0A964T198"/>
<feature type="compositionally biased region" description="Polar residues" evidence="1">
    <location>
        <begin position="358"/>
        <end position="373"/>
    </location>
</feature>
<dbReference type="InterPro" id="IPR006944">
    <property type="entry name" value="Phage/GTA_portal"/>
</dbReference>
<dbReference type="InterPro" id="IPR006427">
    <property type="entry name" value="Portal_HK97"/>
</dbReference>
<proteinExistence type="predicted"/>
<dbReference type="Gene3D" id="3.30.1120.70">
    <property type="match status" value="1"/>
</dbReference>
<organism evidence="2 3">
    <name type="scientific">Propylenella binzhouense</name>
    <dbReference type="NCBI Taxonomy" id="2555902"/>
    <lineage>
        <taxon>Bacteria</taxon>
        <taxon>Pseudomonadati</taxon>
        <taxon>Pseudomonadota</taxon>
        <taxon>Alphaproteobacteria</taxon>
        <taxon>Hyphomicrobiales</taxon>
        <taxon>Propylenellaceae</taxon>
        <taxon>Propylenella</taxon>
    </lineage>
</organism>
<reference evidence="2" key="1">
    <citation type="submission" date="2019-03" db="EMBL/GenBank/DDBJ databases">
        <title>Afifella sp. nov., isolated from activated sludge.</title>
        <authorList>
            <person name="Li Q."/>
            <person name="Liu Y."/>
        </authorList>
    </citation>
    <scope>NUCLEOTIDE SEQUENCE</scope>
    <source>
        <strain evidence="2">L72</strain>
    </source>
</reference>
<feature type="region of interest" description="Disordered" evidence="1">
    <location>
        <begin position="346"/>
        <end position="373"/>
    </location>
</feature>
<dbReference type="Pfam" id="PF04860">
    <property type="entry name" value="Phage_portal"/>
    <property type="match status" value="1"/>
</dbReference>
<evidence type="ECO:0000313" key="3">
    <source>
        <dbReference type="Proteomes" id="UP000773614"/>
    </source>
</evidence>
<dbReference type="NCBIfam" id="TIGR01537">
    <property type="entry name" value="portal_HK97"/>
    <property type="match status" value="1"/>
</dbReference>
<dbReference type="RefSeq" id="WP_161138873.1">
    <property type="nucleotide sequence ID" value="NZ_SPKJ01000003.1"/>
</dbReference>
<accession>A0A964T198</accession>
<name>A0A964T198_9HYPH</name>
<evidence type="ECO:0000313" key="2">
    <source>
        <dbReference type="EMBL" id="MYZ46470.1"/>
    </source>
</evidence>
<comment type="caution">
    <text evidence="2">The sequence shown here is derived from an EMBL/GenBank/DDBJ whole genome shotgun (WGS) entry which is preliminary data.</text>
</comment>
<gene>
    <name evidence="2" type="ORF">E4O86_01880</name>
</gene>
<evidence type="ECO:0000256" key="1">
    <source>
        <dbReference type="SAM" id="MobiDB-lite"/>
    </source>
</evidence>